<keyword evidence="2" id="KW-0813">Transport</keyword>
<dbReference type="PANTHER" id="PTHR32468:SF164">
    <property type="entry name" value="OS05G0485000 PROTEIN"/>
    <property type="match status" value="1"/>
</dbReference>
<dbReference type="GO" id="GO:1902600">
    <property type="term" value="P:proton transmembrane transport"/>
    <property type="evidence" value="ECO:0007669"/>
    <property type="project" value="InterPro"/>
</dbReference>
<feature type="transmembrane region" description="Helical" evidence="10">
    <location>
        <begin position="57"/>
        <end position="76"/>
    </location>
</feature>
<feature type="transmembrane region" description="Helical" evidence="10">
    <location>
        <begin position="96"/>
        <end position="114"/>
    </location>
</feature>
<dbReference type="GO" id="GO:0006813">
    <property type="term" value="P:potassium ion transport"/>
    <property type="evidence" value="ECO:0007669"/>
    <property type="project" value="UniProtKB-KW"/>
</dbReference>
<dbReference type="Pfam" id="PF23259">
    <property type="entry name" value="CHX17_C"/>
    <property type="match status" value="1"/>
</dbReference>
<feature type="domain" description="Cation/H(+) antiporter central" evidence="12">
    <location>
        <begin position="480"/>
        <end position="603"/>
    </location>
</feature>
<dbReference type="EMBL" id="JAJJMA010336729">
    <property type="protein sequence ID" value="MCL7051280.1"/>
    <property type="molecule type" value="Genomic_DNA"/>
</dbReference>
<protein>
    <recommendedName>
        <fullName evidence="16">Cation/H+ exchanger domain-containing protein</fullName>
    </recommendedName>
</protein>
<keyword evidence="3" id="KW-0633">Potassium transport</keyword>
<dbReference type="Proteomes" id="UP001177140">
    <property type="component" value="Unassembled WGS sequence"/>
</dbReference>
<evidence type="ECO:0000256" key="3">
    <source>
        <dbReference type="ARBA" id="ARBA00022538"/>
    </source>
</evidence>
<evidence type="ECO:0000256" key="1">
    <source>
        <dbReference type="ARBA" id="ARBA00004141"/>
    </source>
</evidence>
<feature type="transmembrane region" description="Helical" evidence="10">
    <location>
        <begin position="338"/>
        <end position="367"/>
    </location>
</feature>
<proteinExistence type="inferred from homology"/>
<dbReference type="AlphaFoldDB" id="A0AA41W1T3"/>
<keyword evidence="8 10" id="KW-0472">Membrane</keyword>
<feature type="transmembrane region" description="Helical" evidence="10">
    <location>
        <begin position="228"/>
        <end position="248"/>
    </location>
</feature>
<dbReference type="GO" id="GO:0016020">
    <property type="term" value="C:membrane"/>
    <property type="evidence" value="ECO:0007669"/>
    <property type="project" value="UniProtKB-SubCell"/>
</dbReference>
<evidence type="ECO:0000256" key="8">
    <source>
        <dbReference type="ARBA" id="ARBA00023136"/>
    </source>
</evidence>
<keyword evidence="5" id="KW-0630">Potassium</keyword>
<evidence type="ECO:0000256" key="4">
    <source>
        <dbReference type="ARBA" id="ARBA00022692"/>
    </source>
</evidence>
<keyword evidence="7" id="KW-0406">Ion transport</keyword>
<feature type="domain" description="Cation/H(+) antiporter C-terminal" evidence="13">
    <location>
        <begin position="621"/>
        <end position="784"/>
    </location>
</feature>
<dbReference type="InterPro" id="IPR057291">
    <property type="entry name" value="CHX17_2nd"/>
</dbReference>
<evidence type="ECO:0000259" key="11">
    <source>
        <dbReference type="Pfam" id="PF00999"/>
    </source>
</evidence>
<dbReference type="InterPro" id="IPR050794">
    <property type="entry name" value="CPA2_transporter"/>
</dbReference>
<evidence type="ECO:0000313" key="15">
    <source>
        <dbReference type="Proteomes" id="UP001177140"/>
    </source>
</evidence>
<dbReference type="InterPro" id="IPR006153">
    <property type="entry name" value="Cation/H_exchanger_TM"/>
</dbReference>
<feature type="domain" description="Cation/H+ exchanger transmembrane" evidence="11">
    <location>
        <begin position="63"/>
        <end position="419"/>
    </location>
</feature>
<evidence type="ECO:0000313" key="14">
    <source>
        <dbReference type="EMBL" id="MCL7051280.1"/>
    </source>
</evidence>
<evidence type="ECO:0000259" key="12">
    <source>
        <dbReference type="Pfam" id="PF23256"/>
    </source>
</evidence>
<dbReference type="InterPro" id="IPR057290">
    <property type="entry name" value="CHX17_C"/>
</dbReference>
<evidence type="ECO:0008006" key="16">
    <source>
        <dbReference type="Google" id="ProtNLM"/>
    </source>
</evidence>
<comment type="similarity">
    <text evidence="9">Belongs to the monovalent cation:proton antiporter 2 (CPA2) transporter (TC 2.A.37) family. CHX (TC 2.A.37.4) subfamily.</text>
</comment>
<gene>
    <name evidence="14" type="ORF">MKW94_023568</name>
</gene>
<dbReference type="GO" id="GO:0006885">
    <property type="term" value="P:regulation of pH"/>
    <property type="evidence" value="ECO:0007669"/>
    <property type="project" value="TreeGrafter"/>
</dbReference>
<dbReference type="InterPro" id="IPR038770">
    <property type="entry name" value="Na+/solute_symporter_sf"/>
</dbReference>
<accession>A0AA41W1T3</accession>
<keyword evidence="6 10" id="KW-1133">Transmembrane helix</keyword>
<feature type="transmembrane region" description="Helical" evidence="10">
    <location>
        <begin position="308"/>
        <end position="326"/>
    </location>
</feature>
<dbReference type="Pfam" id="PF00999">
    <property type="entry name" value="Na_H_Exchanger"/>
    <property type="match status" value="1"/>
</dbReference>
<feature type="transmembrane region" description="Helical" evidence="10">
    <location>
        <begin position="260"/>
        <end position="288"/>
    </location>
</feature>
<organism evidence="14 15">
    <name type="scientific">Papaver nudicaule</name>
    <name type="common">Iceland poppy</name>
    <dbReference type="NCBI Taxonomy" id="74823"/>
    <lineage>
        <taxon>Eukaryota</taxon>
        <taxon>Viridiplantae</taxon>
        <taxon>Streptophyta</taxon>
        <taxon>Embryophyta</taxon>
        <taxon>Tracheophyta</taxon>
        <taxon>Spermatophyta</taxon>
        <taxon>Magnoliopsida</taxon>
        <taxon>Ranunculales</taxon>
        <taxon>Papaveraceae</taxon>
        <taxon>Papaveroideae</taxon>
        <taxon>Papaver</taxon>
    </lineage>
</organism>
<evidence type="ECO:0000256" key="9">
    <source>
        <dbReference type="ARBA" id="ARBA00038341"/>
    </source>
</evidence>
<name>A0AA41W1T3_PAPNU</name>
<feature type="transmembrane region" description="Helical" evidence="10">
    <location>
        <begin position="406"/>
        <end position="426"/>
    </location>
</feature>
<comment type="subcellular location">
    <subcellularLocation>
        <location evidence="1">Membrane</location>
        <topology evidence="1">Multi-pass membrane protein</topology>
    </subcellularLocation>
</comment>
<evidence type="ECO:0000256" key="2">
    <source>
        <dbReference type="ARBA" id="ARBA00022448"/>
    </source>
</evidence>
<feature type="transmembrane region" description="Helical" evidence="10">
    <location>
        <begin position="126"/>
        <end position="145"/>
    </location>
</feature>
<reference evidence="14" key="1">
    <citation type="submission" date="2022-03" db="EMBL/GenBank/DDBJ databases">
        <title>A functionally conserved STORR gene fusion in Papaver species that diverged 16.8 million years ago.</title>
        <authorList>
            <person name="Catania T."/>
        </authorList>
    </citation>
    <scope>NUCLEOTIDE SEQUENCE</scope>
    <source>
        <strain evidence="14">S-191538</strain>
    </source>
</reference>
<evidence type="ECO:0000259" key="13">
    <source>
        <dbReference type="Pfam" id="PF23259"/>
    </source>
</evidence>
<keyword evidence="4 10" id="KW-0812">Transmembrane</keyword>
<dbReference type="Gene3D" id="1.20.1530.20">
    <property type="match status" value="1"/>
</dbReference>
<dbReference type="PANTHER" id="PTHR32468">
    <property type="entry name" value="CATION/H + ANTIPORTER"/>
    <property type="match status" value="1"/>
</dbReference>
<comment type="caution">
    <text evidence="14">The sequence shown here is derived from an EMBL/GenBank/DDBJ whole genome shotgun (WGS) entry which is preliminary data.</text>
</comment>
<evidence type="ECO:0000256" key="7">
    <source>
        <dbReference type="ARBA" id="ARBA00023065"/>
    </source>
</evidence>
<keyword evidence="15" id="KW-1185">Reference proteome</keyword>
<dbReference type="GO" id="GO:0015297">
    <property type="term" value="F:antiporter activity"/>
    <property type="evidence" value="ECO:0007669"/>
    <property type="project" value="InterPro"/>
</dbReference>
<evidence type="ECO:0000256" key="5">
    <source>
        <dbReference type="ARBA" id="ARBA00022958"/>
    </source>
</evidence>
<evidence type="ECO:0000256" key="10">
    <source>
        <dbReference type="SAM" id="Phobius"/>
    </source>
</evidence>
<evidence type="ECO:0000256" key="6">
    <source>
        <dbReference type="ARBA" id="ARBA00022989"/>
    </source>
</evidence>
<dbReference type="GO" id="GO:0012505">
    <property type="term" value="C:endomembrane system"/>
    <property type="evidence" value="ECO:0007669"/>
    <property type="project" value="TreeGrafter"/>
</dbReference>
<dbReference type="Pfam" id="PF23256">
    <property type="entry name" value="CHX17_2nd"/>
    <property type="match status" value="1"/>
</dbReference>
<sequence length="789" mass="87287">MLKNATHTNRTCIVPGKMISGGLVNAKFNNSFAFDHMPNLALQIALLSFTPRLIHKVLSRFGGVLFSPGVLGHPLLGKHRLSHYIFPEKRSQSLHTLAHFSAIFYLFTVGVKTDPRVVLKKGMLRMLFIGSCCYLGAFILGETAATRIMHEKYKYHNQIYIFSMSSFPVIVDVLNDFNILNSDLGRLAIPLAMMTDFLHSGLQVFPIFSRFGTSNEVVYINNGTIACIMLGLGIFIVFIVRPAAAWIVKHTPEGRPVKEAYISCILFSVLICGLAGEYCGTTASTAAFLLGLVIPDGPPLGTALVNKLNYLITVVFMPLQMGIVGYRTDITNTDLKFLLGGALTTIGCILGKIIGIFLSSVCLGVSVEDSLLLGLIMNLKGIVEVTLLNNWMDGRDPKDYPESDTLGVLGLVVVASVATPLLKHLYDPSKKYSTYKRRSILQSGKKGSDFRVLACVHTEDDVPAIIRLLEACNPTRLHPLSVYPLHLVELVGRASPLLIAHPRHKPLSSSNTSTSDRIVNAFHQFEHRFRNLVTVRSFTTVSPYTSMHNDICSMSVERKASFVIFPYRRQDLARPVTSTGSIKTVFQNLLRNSPCSVGVLIDSKHQLAQSTCFLPDMPYRVIVLFFGGADDREALALAMNMIHHPRVFVTVIRFYSAASSSSDEVTSDGESEHINIDFQNHFQNHKLLDDELVDHFKINAKDDKSLTYEEIEVKDGPETIWAIKSFHADFDLLVLGRQQITGSSLVNARFDIDSEVACEELGAIGEIVSSPDYGAQGSILIFHQRLDDT</sequence>